<sequence>MFHKINKSKKFTPGIICVLHTFGRFLQWNPHIHCLVSEGGVSDDGFWRKTDFFSYTYLRNAFCTALLNMMETKLGPSFKAMKGYIYKHCKNGFYIWGKPNLCDPKTITKYIGRYLGRLVTATSRIDAYDGEYVTYHYNRHEDNKLYQAVSKEAHKIFLDFNRWRTAILSVFGYDPLKCPHCGKAMLLFELYYNHKPISLQELYERSKAKHL</sequence>
<gene>
    <name evidence="2" type="ORF">FYJ39_15005</name>
</gene>
<dbReference type="RefSeq" id="WP_154473283.1">
    <property type="nucleotide sequence ID" value="NZ_VUMD01000015.1"/>
</dbReference>
<organism evidence="2 3">
    <name type="scientific">Clostridium porci</name>
    <dbReference type="NCBI Taxonomy" id="2605778"/>
    <lineage>
        <taxon>Bacteria</taxon>
        <taxon>Bacillati</taxon>
        <taxon>Bacillota</taxon>
        <taxon>Clostridia</taxon>
        <taxon>Eubacteriales</taxon>
        <taxon>Clostridiaceae</taxon>
        <taxon>Clostridium</taxon>
    </lineage>
</organism>
<dbReference type="EMBL" id="VUMD01000015">
    <property type="protein sequence ID" value="MSS37836.1"/>
    <property type="molecule type" value="Genomic_DNA"/>
</dbReference>
<dbReference type="AlphaFoldDB" id="A0A7X2NNB4"/>
<dbReference type="GO" id="GO:0004803">
    <property type="term" value="F:transposase activity"/>
    <property type="evidence" value="ECO:0007669"/>
    <property type="project" value="InterPro"/>
</dbReference>
<evidence type="ECO:0000313" key="3">
    <source>
        <dbReference type="Proteomes" id="UP000429958"/>
    </source>
</evidence>
<protein>
    <submittedName>
        <fullName evidence="2">IS91 family transposase</fullName>
    </submittedName>
</protein>
<comment type="caution">
    <text evidence="2">The sequence shown here is derived from an EMBL/GenBank/DDBJ whole genome shotgun (WGS) entry which is preliminary data.</text>
</comment>
<dbReference type="PANTHER" id="PTHR37023:SF1">
    <property type="entry name" value="ISSOD25 TRANSPOSASE TNPA_ISSOD25"/>
    <property type="match status" value="1"/>
</dbReference>
<dbReference type="Proteomes" id="UP000429958">
    <property type="component" value="Unassembled WGS sequence"/>
</dbReference>
<dbReference type="PANTHER" id="PTHR37023">
    <property type="entry name" value="TRANSPOSASE"/>
    <property type="match status" value="1"/>
</dbReference>
<dbReference type="InterPro" id="IPR007069">
    <property type="entry name" value="Transposase_32"/>
</dbReference>
<keyword evidence="3" id="KW-1185">Reference proteome</keyword>
<feature type="domain" description="Transposase IS801/IS1294" evidence="1">
    <location>
        <begin position="14"/>
        <end position="144"/>
    </location>
</feature>
<proteinExistence type="predicted"/>
<dbReference type="GO" id="GO:0006313">
    <property type="term" value="P:DNA transposition"/>
    <property type="evidence" value="ECO:0007669"/>
    <property type="project" value="InterPro"/>
</dbReference>
<name>A0A7X2NNB4_9CLOT</name>
<evidence type="ECO:0000313" key="2">
    <source>
        <dbReference type="EMBL" id="MSS37836.1"/>
    </source>
</evidence>
<accession>A0A7X2NNB4</accession>
<dbReference type="GO" id="GO:0003677">
    <property type="term" value="F:DNA binding"/>
    <property type="evidence" value="ECO:0007669"/>
    <property type="project" value="InterPro"/>
</dbReference>
<evidence type="ECO:0000259" key="1">
    <source>
        <dbReference type="Pfam" id="PF04986"/>
    </source>
</evidence>
<reference evidence="2 3" key="1">
    <citation type="submission" date="2019-08" db="EMBL/GenBank/DDBJ databases">
        <title>In-depth cultivation of the pig gut microbiome towards novel bacterial diversity and tailored functional studies.</title>
        <authorList>
            <person name="Wylensek D."/>
            <person name="Hitch T.C.A."/>
            <person name="Clavel T."/>
        </authorList>
    </citation>
    <scope>NUCLEOTIDE SEQUENCE [LARGE SCALE GENOMIC DNA]</scope>
    <source>
        <strain evidence="2 3">WCA-389-WT-23D1</strain>
    </source>
</reference>
<dbReference type="Pfam" id="PF04986">
    <property type="entry name" value="Y2_Tnp"/>
    <property type="match status" value="1"/>
</dbReference>